<keyword evidence="4" id="KW-1185">Reference proteome</keyword>
<proteinExistence type="predicted"/>
<dbReference type="GO" id="GO:0003677">
    <property type="term" value="F:DNA binding"/>
    <property type="evidence" value="ECO:0007669"/>
    <property type="project" value="InterPro"/>
</dbReference>
<dbReference type="EMBL" id="LPUF01000001">
    <property type="protein sequence ID" value="OQK16455.1"/>
    <property type="molecule type" value="Genomic_DNA"/>
</dbReference>
<name>A0A1V8M4G8_9GAMM</name>
<dbReference type="PANTHER" id="PTHR30007:SF0">
    <property type="entry name" value="TRANSPOSASE"/>
    <property type="match status" value="1"/>
</dbReference>
<keyword evidence="1" id="KW-1133">Transmembrane helix</keyword>
<dbReference type="Proteomes" id="UP000191980">
    <property type="component" value="Unassembled WGS sequence"/>
</dbReference>
<accession>A0A1V8M4G8</accession>
<dbReference type="PANTHER" id="PTHR30007">
    <property type="entry name" value="PHP DOMAIN PROTEIN"/>
    <property type="match status" value="1"/>
</dbReference>
<keyword evidence="1" id="KW-0812">Transmembrane</keyword>
<protein>
    <submittedName>
        <fullName evidence="3">Transposase</fullName>
    </submittedName>
</protein>
<comment type="caution">
    <text evidence="3">The sequence shown here is derived from an EMBL/GenBank/DDBJ whole genome shotgun (WGS) entry which is preliminary data.</text>
</comment>
<keyword evidence="1" id="KW-0472">Membrane</keyword>
<feature type="transmembrane region" description="Helical" evidence="1">
    <location>
        <begin position="69"/>
        <end position="87"/>
    </location>
</feature>
<reference evidence="3 4" key="1">
    <citation type="submission" date="2015-12" db="EMBL/GenBank/DDBJ databases">
        <authorList>
            <person name="Shamseldin A."/>
            <person name="Moawad H."/>
            <person name="Abd El-Rahim W.M."/>
            <person name="Sadowsky M.J."/>
        </authorList>
    </citation>
    <scope>NUCLEOTIDE SEQUENCE [LARGE SCALE GENOMIC DNA]</scope>
    <source>
        <strain evidence="3 4">WF1</strain>
    </source>
</reference>
<evidence type="ECO:0000259" key="2">
    <source>
        <dbReference type="Pfam" id="PF01609"/>
    </source>
</evidence>
<dbReference type="InterPro" id="IPR002559">
    <property type="entry name" value="Transposase_11"/>
</dbReference>
<sequence length="196" mass="22695">MYGYYSRWRKDKTWQRIHDTLRAKVRQKAGRHKHPTAGSIDSQSVKTTALAGIKGFDAGKKIQGRKRHILVDTLGLIMVVVVTAASIQERDGAKILFKAFTGSCKKIRRIWVDGGYRGANMMEWVAHRFHIVLQTILRSEDTKGFKLLPRRWVVERTFAWLYRYRRLSKDYEVLTDSSTAFIHIAMINLMLGRLEG</sequence>
<dbReference type="AlphaFoldDB" id="A0A1V8M4G8"/>
<dbReference type="GO" id="GO:0004803">
    <property type="term" value="F:transposase activity"/>
    <property type="evidence" value="ECO:0007669"/>
    <property type="project" value="InterPro"/>
</dbReference>
<dbReference type="STRING" id="1420851.AU255_00675"/>
<feature type="domain" description="Transposase IS4-like" evidence="2">
    <location>
        <begin position="35"/>
        <end position="187"/>
    </location>
</feature>
<gene>
    <name evidence="3" type="ORF">AU255_00675</name>
</gene>
<dbReference type="NCBIfam" id="NF033580">
    <property type="entry name" value="transpos_IS5_3"/>
    <property type="match status" value="1"/>
</dbReference>
<evidence type="ECO:0000313" key="4">
    <source>
        <dbReference type="Proteomes" id="UP000191980"/>
    </source>
</evidence>
<dbReference type="OrthoDB" id="1551210at2"/>
<dbReference type="Pfam" id="PF01609">
    <property type="entry name" value="DDE_Tnp_1"/>
    <property type="match status" value="1"/>
</dbReference>
<organism evidence="3 4">
    <name type="scientific">Methyloprofundus sedimenti</name>
    <dbReference type="NCBI Taxonomy" id="1420851"/>
    <lineage>
        <taxon>Bacteria</taxon>
        <taxon>Pseudomonadati</taxon>
        <taxon>Pseudomonadota</taxon>
        <taxon>Gammaproteobacteria</taxon>
        <taxon>Methylococcales</taxon>
        <taxon>Methylococcaceae</taxon>
        <taxon>Methyloprofundus</taxon>
    </lineage>
</organism>
<evidence type="ECO:0000313" key="3">
    <source>
        <dbReference type="EMBL" id="OQK16455.1"/>
    </source>
</evidence>
<evidence type="ECO:0000256" key="1">
    <source>
        <dbReference type="SAM" id="Phobius"/>
    </source>
</evidence>
<dbReference type="GO" id="GO:0006313">
    <property type="term" value="P:DNA transposition"/>
    <property type="evidence" value="ECO:0007669"/>
    <property type="project" value="InterPro"/>
</dbReference>